<name>A0A6P6A6T1_DURZI</name>
<dbReference type="FunFam" id="1.25.70.10:FF:000001">
    <property type="entry name" value="Mitochondrial transcription termination factor-like"/>
    <property type="match status" value="1"/>
</dbReference>
<dbReference type="PANTHER" id="PTHR13068">
    <property type="entry name" value="CGI-12 PROTEIN-RELATED"/>
    <property type="match status" value="1"/>
</dbReference>
<protein>
    <submittedName>
        <fullName evidence="5">Transcription termination factor MTERF15, mitochondrial-like isoform X1</fullName>
    </submittedName>
</protein>
<dbReference type="SMART" id="SM00733">
    <property type="entry name" value="Mterf"/>
    <property type="match status" value="6"/>
</dbReference>
<proteinExistence type="inferred from homology"/>
<keyword evidence="2" id="KW-0806">Transcription termination</keyword>
<keyword evidence="2" id="KW-0804">Transcription</keyword>
<evidence type="ECO:0000256" key="1">
    <source>
        <dbReference type="ARBA" id="ARBA00007692"/>
    </source>
</evidence>
<dbReference type="Proteomes" id="UP000515121">
    <property type="component" value="Unplaced"/>
</dbReference>
<comment type="similarity">
    <text evidence="1">Belongs to the mTERF family.</text>
</comment>
<dbReference type="KEGG" id="dzi:111306830"/>
<evidence type="ECO:0000256" key="2">
    <source>
        <dbReference type="ARBA" id="ARBA00022472"/>
    </source>
</evidence>
<gene>
    <name evidence="5" type="primary">LOC111306830</name>
</gene>
<sequence length="319" mass="36491">MVNKVPRLLASDAEKTFLPKLKFLQSKGISSPDLAKLLSSFPNILLRSLDRQIIPFFNTYSNLIQSDEKTIKAIKWNPFLIGYDVNIIDAHLLPNMNILRDHGVPESNVIKMLHQFPRALLINPGGLKEVVEKVEETGLNPQIVKFIHAVSVLAGMSKSIRERKVDVYKKWGWSDKEIWECFRKYPSCFAVSEDRIMAIMDFLVNKMSFASSHVAKQPSILSRSFKKRIVPRGLFAQHLLSKGLIKDLKLSPLFDTTEERFLKSFVARHVTEAPELLERYNEILKNYNPSHILEYLVAPLFTNASPGYWQTESNVASPH</sequence>
<accession>A0A6P6A6T1</accession>
<dbReference type="PANTHER" id="PTHR13068:SF166">
    <property type="entry name" value="TRANSCRIPTION TERMINATION FACTOR MTERF15, MITOCHONDRIAL-LIKE"/>
    <property type="match status" value="1"/>
</dbReference>
<keyword evidence="3" id="KW-0809">Transit peptide</keyword>
<dbReference type="Gene3D" id="1.25.70.10">
    <property type="entry name" value="Transcription termination factor 3, mitochondrial"/>
    <property type="match status" value="1"/>
</dbReference>
<dbReference type="GO" id="GO:0006353">
    <property type="term" value="P:DNA-templated transcription termination"/>
    <property type="evidence" value="ECO:0007669"/>
    <property type="project" value="UniProtKB-KW"/>
</dbReference>
<dbReference type="RefSeq" id="XP_022760522.1">
    <property type="nucleotide sequence ID" value="XM_022904787.1"/>
</dbReference>
<dbReference type="InterPro" id="IPR003690">
    <property type="entry name" value="MTERF"/>
</dbReference>
<dbReference type="AlphaFoldDB" id="A0A6P6A6T1"/>
<keyword evidence="4" id="KW-1185">Reference proteome</keyword>
<keyword evidence="2" id="KW-0805">Transcription regulation</keyword>
<evidence type="ECO:0000256" key="3">
    <source>
        <dbReference type="ARBA" id="ARBA00022946"/>
    </source>
</evidence>
<dbReference type="Pfam" id="PF02536">
    <property type="entry name" value="mTERF"/>
    <property type="match status" value="1"/>
</dbReference>
<dbReference type="GeneID" id="111306830"/>
<organism evidence="4 5">
    <name type="scientific">Durio zibethinus</name>
    <name type="common">Durian</name>
    <dbReference type="NCBI Taxonomy" id="66656"/>
    <lineage>
        <taxon>Eukaryota</taxon>
        <taxon>Viridiplantae</taxon>
        <taxon>Streptophyta</taxon>
        <taxon>Embryophyta</taxon>
        <taxon>Tracheophyta</taxon>
        <taxon>Spermatophyta</taxon>
        <taxon>Magnoliopsida</taxon>
        <taxon>eudicotyledons</taxon>
        <taxon>Gunneridae</taxon>
        <taxon>Pentapetalae</taxon>
        <taxon>rosids</taxon>
        <taxon>malvids</taxon>
        <taxon>Malvales</taxon>
        <taxon>Malvaceae</taxon>
        <taxon>Helicteroideae</taxon>
        <taxon>Durio</taxon>
    </lineage>
</organism>
<dbReference type="GO" id="GO:0003676">
    <property type="term" value="F:nucleic acid binding"/>
    <property type="evidence" value="ECO:0007669"/>
    <property type="project" value="InterPro"/>
</dbReference>
<dbReference type="InterPro" id="IPR038538">
    <property type="entry name" value="MTERF_sf"/>
</dbReference>
<evidence type="ECO:0000313" key="5">
    <source>
        <dbReference type="RefSeq" id="XP_022760522.1"/>
    </source>
</evidence>
<evidence type="ECO:0000313" key="4">
    <source>
        <dbReference type="Proteomes" id="UP000515121"/>
    </source>
</evidence>
<reference evidence="5" key="1">
    <citation type="submission" date="2025-08" db="UniProtKB">
        <authorList>
            <consortium name="RefSeq"/>
        </authorList>
    </citation>
    <scope>IDENTIFICATION</scope>
    <source>
        <tissue evidence="5">Fruit stalk</tissue>
    </source>
</reference>
<dbReference type="OrthoDB" id="637682at2759"/>